<protein>
    <recommendedName>
        <fullName evidence="3">Bacteriophage N4 adsorption protein B</fullName>
    </recommendedName>
</protein>
<evidence type="ECO:0000313" key="2">
    <source>
        <dbReference type="Proteomes" id="UP000320672"/>
    </source>
</evidence>
<accession>A0A517MLV6</accession>
<dbReference type="SUPFAM" id="SSF160246">
    <property type="entry name" value="EspE N-terminal domain-like"/>
    <property type="match status" value="1"/>
</dbReference>
<dbReference type="AlphaFoldDB" id="A0A517MLV6"/>
<dbReference type="OrthoDB" id="290410at2"/>
<proteinExistence type="predicted"/>
<sequence>MWFGFDLVDEGLISPDALCKAMRRQMRFRRPIGQLAIDAGYMTLRDVYEVLALQHETGRPFGKLAIELGFLNREDLGLMMLQQNAEVPDLEESLVATGGIEADVLRLWLEAYRMRISCPPEDFTEIIAHQDLNGLTPSTSLN</sequence>
<dbReference type="KEGG" id="rml:FF011L_45370"/>
<dbReference type="EMBL" id="CP036262">
    <property type="protein sequence ID" value="QDS95737.1"/>
    <property type="molecule type" value="Genomic_DNA"/>
</dbReference>
<reference evidence="1 2" key="1">
    <citation type="submission" date="2019-02" db="EMBL/GenBank/DDBJ databases">
        <title>Deep-cultivation of Planctomycetes and their phenomic and genomic characterization uncovers novel biology.</title>
        <authorList>
            <person name="Wiegand S."/>
            <person name="Jogler M."/>
            <person name="Boedeker C."/>
            <person name="Pinto D."/>
            <person name="Vollmers J."/>
            <person name="Rivas-Marin E."/>
            <person name="Kohn T."/>
            <person name="Peeters S.H."/>
            <person name="Heuer A."/>
            <person name="Rast P."/>
            <person name="Oberbeckmann S."/>
            <person name="Bunk B."/>
            <person name="Jeske O."/>
            <person name="Meyerdierks A."/>
            <person name="Storesund J.E."/>
            <person name="Kallscheuer N."/>
            <person name="Luecker S."/>
            <person name="Lage O.M."/>
            <person name="Pohl T."/>
            <person name="Merkel B.J."/>
            <person name="Hornburger P."/>
            <person name="Mueller R.-W."/>
            <person name="Bruemmer F."/>
            <person name="Labrenz M."/>
            <person name="Spormann A.M."/>
            <person name="Op den Camp H."/>
            <person name="Overmann J."/>
            <person name="Amann R."/>
            <person name="Jetten M.S.M."/>
            <person name="Mascher T."/>
            <person name="Medema M.H."/>
            <person name="Devos D.P."/>
            <person name="Kaster A.-K."/>
            <person name="Ovreas L."/>
            <person name="Rohde M."/>
            <person name="Galperin M.Y."/>
            <person name="Jogler C."/>
        </authorList>
    </citation>
    <scope>NUCLEOTIDE SEQUENCE [LARGE SCALE GENOMIC DNA]</scope>
    <source>
        <strain evidence="1 2">FF011L</strain>
    </source>
</reference>
<keyword evidence="2" id="KW-1185">Reference proteome</keyword>
<dbReference type="RefSeq" id="WP_145353980.1">
    <property type="nucleotide sequence ID" value="NZ_CP036262.1"/>
</dbReference>
<dbReference type="Proteomes" id="UP000320672">
    <property type="component" value="Chromosome"/>
</dbReference>
<dbReference type="InterPro" id="IPR037257">
    <property type="entry name" value="T2SS_E_N_sf"/>
</dbReference>
<name>A0A517MLV6_9BACT</name>
<gene>
    <name evidence="1" type="ORF">FF011L_45370</name>
</gene>
<evidence type="ECO:0000313" key="1">
    <source>
        <dbReference type="EMBL" id="QDS95737.1"/>
    </source>
</evidence>
<organism evidence="1 2">
    <name type="scientific">Roseimaritima multifibrata</name>
    <dbReference type="NCBI Taxonomy" id="1930274"/>
    <lineage>
        <taxon>Bacteria</taxon>
        <taxon>Pseudomonadati</taxon>
        <taxon>Planctomycetota</taxon>
        <taxon>Planctomycetia</taxon>
        <taxon>Pirellulales</taxon>
        <taxon>Pirellulaceae</taxon>
        <taxon>Roseimaritima</taxon>
    </lineage>
</organism>
<evidence type="ECO:0008006" key="3">
    <source>
        <dbReference type="Google" id="ProtNLM"/>
    </source>
</evidence>